<name>A0A4V1FZV2_9EURY</name>
<feature type="transmembrane region" description="Helical" evidence="6">
    <location>
        <begin position="326"/>
        <end position="346"/>
    </location>
</feature>
<dbReference type="KEGG" id="nvr:FEJ81_12500"/>
<keyword evidence="4 6" id="KW-0472">Membrane</keyword>
<evidence type="ECO:0000313" key="9">
    <source>
        <dbReference type="Proteomes" id="UP000302218"/>
    </source>
</evidence>
<dbReference type="GO" id="GO:0016020">
    <property type="term" value="C:membrane"/>
    <property type="evidence" value="ECO:0007669"/>
    <property type="project" value="UniProtKB-SubCell"/>
</dbReference>
<dbReference type="InterPro" id="IPR010432">
    <property type="entry name" value="RDD"/>
</dbReference>
<sequence length="464" mass="49564">MAKLRIFGSIHPNTRGVVEDDLREFSRGADAIAVEHPRLGETARSAVALVLRYPFLFVGLQLVFLFQMPLYALFNRDLRSTESLAAQAVAGERPVHEVDRHPLAILEDRSPGWLVANWVAFLALAIAYPAETFVAAGLAVGLLAIVTVRSRYGVRRPMVVAAVVLTAVGCGLVAVDLFRTDIGSSFVALSYLVGGIGLIRYTLEARNEAMLEDIATLAATHDYERICLTTGYAHLPGLVERAADHGLTTVDIFKPRWRASGEMVDPEAVLASDDHDVRPDMEAAGNVLGRRVVATVIDLLVLALIALAGPVVIVGIDSAHSIGGDAVFSAFTLCWWLLSPPAYYVIGEAIYGQTVGKSILDLTVVRIDGSPCTVRDAVVRTTVRPLDFLPAGYFLGGVIAAVTDYGQRLGDLAAGTTVVKLTEANTGSSTAAARSADDRRAGPAVDRPVGADETEQTPTARRKP</sequence>
<dbReference type="Pfam" id="PF06271">
    <property type="entry name" value="RDD"/>
    <property type="match status" value="1"/>
</dbReference>
<keyword evidence="2 6" id="KW-0812">Transmembrane</keyword>
<organism evidence="8 9">
    <name type="scientific">Natrinema versiforme</name>
    <dbReference type="NCBI Taxonomy" id="88724"/>
    <lineage>
        <taxon>Archaea</taxon>
        <taxon>Methanobacteriati</taxon>
        <taxon>Methanobacteriota</taxon>
        <taxon>Stenosarchaea group</taxon>
        <taxon>Halobacteria</taxon>
        <taxon>Halobacteriales</taxon>
        <taxon>Natrialbaceae</taxon>
        <taxon>Natrinema</taxon>
    </lineage>
</organism>
<evidence type="ECO:0000313" key="8">
    <source>
        <dbReference type="EMBL" id="QCS43136.1"/>
    </source>
</evidence>
<comment type="subcellular location">
    <subcellularLocation>
        <location evidence="1">Membrane</location>
        <topology evidence="1">Multi-pass membrane protein</topology>
    </subcellularLocation>
</comment>
<keyword evidence="3 6" id="KW-1133">Transmembrane helix</keyword>
<evidence type="ECO:0000256" key="4">
    <source>
        <dbReference type="ARBA" id="ARBA00023136"/>
    </source>
</evidence>
<feature type="transmembrane region" description="Helical" evidence="6">
    <location>
        <begin position="292"/>
        <end position="314"/>
    </location>
</feature>
<protein>
    <submittedName>
        <fullName evidence="8">RDD family protein</fullName>
    </submittedName>
</protein>
<feature type="transmembrane region" description="Helical" evidence="6">
    <location>
        <begin position="53"/>
        <end position="74"/>
    </location>
</feature>
<proteinExistence type="predicted"/>
<dbReference type="EMBL" id="CP040330">
    <property type="protein sequence ID" value="QCS43136.1"/>
    <property type="molecule type" value="Genomic_DNA"/>
</dbReference>
<dbReference type="GeneID" id="40266107"/>
<feature type="domain" description="RDD" evidence="7">
    <location>
        <begin position="288"/>
        <end position="415"/>
    </location>
</feature>
<gene>
    <name evidence="8" type="ORF">FEJ81_12500</name>
</gene>
<evidence type="ECO:0000256" key="5">
    <source>
        <dbReference type="SAM" id="MobiDB-lite"/>
    </source>
</evidence>
<feature type="transmembrane region" description="Helical" evidence="6">
    <location>
        <begin position="184"/>
        <end position="203"/>
    </location>
</feature>
<dbReference type="RefSeq" id="WP_138245605.1">
    <property type="nucleotide sequence ID" value="NZ_CP040330.1"/>
</dbReference>
<feature type="region of interest" description="Disordered" evidence="5">
    <location>
        <begin position="425"/>
        <end position="464"/>
    </location>
</feature>
<evidence type="ECO:0000256" key="2">
    <source>
        <dbReference type="ARBA" id="ARBA00022692"/>
    </source>
</evidence>
<accession>A0A4V1FZV2</accession>
<evidence type="ECO:0000256" key="3">
    <source>
        <dbReference type="ARBA" id="ARBA00022989"/>
    </source>
</evidence>
<feature type="transmembrane region" description="Helical" evidence="6">
    <location>
        <begin position="158"/>
        <end position="178"/>
    </location>
</feature>
<dbReference type="AlphaFoldDB" id="A0A4V1FZV2"/>
<dbReference type="Proteomes" id="UP000302218">
    <property type="component" value="Chromosome"/>
</dbReference>
<feature type="transmembrane region" description="Helical" evidence="6">
    <location>
        <begin position="118"/>
        <end position="146"/>
    </location>
</feature>
<evidence type="ECO:0000256" key="6">
    <source>
        <dbReference type="SAM" id="Phobius"/>
    </source>
</evidence>
<dbReference type="PANTHER" id="PTHR38480">
    <property type="entry name" value="SLR0254 PROTEIN"/>
    <property type="match status" value="1"/>
</dbReference>
<dbReference type="PANTHER" id="PTHR38480:SF1">
    <property type="entry name" value="SLR0254 PROTEIN"/>
    <property type="match status" value="1"/>
</dbReference>
<evidence type="ECO:0000256" key="1">
    <source>
        <dbReference type="ARBA" id="ARBA00004141"/>
    </source>
</evidence>
<evidence type="ECO:0000259" key="7">
    <source>
        <dbReference type="Pfam" id="PF06271"/>
    </source>
</evidence>
<reference evidence="9" key="1">
    <citation type="submission" date="2019-05" db="EMBL/GenBank/DDBJ databases">
        <title>Genome sequence and methylation pattern of the halophilic Archaeon Natrinema versiforme BOL5-4.</title>
        <authorList>
            <person name="DasSarma P."/>
            <person name="Anton B.P."/>
            <person name="DasSarma S.L."/>
            <person name="Martinez F.L."/>
            <person name="Guzman D."/>
            <person name="Roberts R.J."/>
            <person name="DasSarma S."/>
        </authorList>
    </citation>
    <scope>NUCLEOTIDE SEQUENCE [LARGE SCALE GENOMIC DNA]</scope>
    <source>
        <strain evidence="9">BOL5-4</strain>
    </source>
</reference>
<dbReference type="OrthoDB" id="288430at2157"/>